<sequence>MTTSPKVVIVGAGIVGSSLADELTARGWTDVTVLDRGPLFATGGSTSHAPGLVFATNPSKTMTELASYTLEKFSSLHHPDGWCFNHVGGLEVATTERRWNDLHRKAGWAASRGVDHELLGPAEVAALHPLVDPDTILGGLHTPRDGLAKAVRAVEAQAWRAMERGATFVGHQDVVEVIETNGQVRGVRTTTDVFDADIVVCCTGFWGREFGRRVGLTIPLVPMAHQYAYTTPLASRRGTNSALAEASLPILRHQDQDLYFREHGDRLGIGFYGHRPMPSDVNALDYDSTISSDEMPSKLMFTPDDFEQAWTESVALLPELGNGKVEDGFNGIFSFTPDGQSIMGQHRELGGFWVAEAVWVTHSAGVARTMAEWMIDGTPGVDVHEVDLYRFENAALSDEHILTTSSQAFVEVYDIIHPHDQRVAPRQVRTSPFHDREVALGAEFWEAGLWERPAWYESNAALLEQMLADGLTVPERDEWSARNWSAISVAEAAHTRSHVAVYDMTPLTRYELSGPGALDLLQRLTTNNLDKSVGSVTYTLMLDESGGVRSDLTVARLADELFQIGANGPADLDWISRHLPDDNSVRLRDITGSTCCIGLWGPHARDVLAPLTPADLTNDGLRYFRSISTMVGPVPVTLMRVSYVGELGWEIYTSAEYGRALWDMIFAAGEPHGIIAAGRIAFNSLRIEKGYRSAGTDMTTEHTPTAAGLDFAVRMGKPSDFIGKEALAERESTARLRTVALSDPAAVVLGKEPVSIDGEVVGYVTSAGWSATVGTCLAYAWLPADVADGTEVQIAYLTTSYTATVVADPVVDPEMARIKK</sequence>
<accession>A0ABU7N0M6</accession>
<dbReference type="RefSeq" id="WP_330506974.1">
    <property type="nucleotide sequence ID" value="NZ_JAZDUE010000021.1"/>
</dbReference>
<protein>
    <submittedName>
        <fullName evidence="6">FAD-dependent oxidoreductase</fullName>
    </submittedName>
</protein>
<feature type="domain" description="GCVT N-terminal" evidence="3">
    <location>
        <begin position="433"/>
        <end position="717"/>
    </location>
</feature>
<dbReference type="Pfam" id="PF08669">
    <property type="entry name" value="GCV_T_C"/>
    <property type="match status" value="1"/>
</dbReference>
<gene>
    <name evidence="6" type="ORF">V1Y59_20965</name>
</gene>
<dbReference type="Gene3D" id="3.30.9.10">
    <property type="entry name" value="D-Amino Acid Oxidase, subunit A, domain 2"/>
    <property type="match status" value="1"/>
</dbReference>
<comment type="similarity">
    <text evidence="1">Belongs to the GcvT family.</text>
</comment>
<dbReference type="SUPFAM" id="SSF103025">
    <property type="entry name" value="Folate-binding domain"/>
    <property type="match status" value="1"/>
</dbReference>
<feature type="domain" description="Aminomethyltransferase C-terminal" evidence="4">
    <location>
        <begin position="735"/>
        <end position="812"/>
    </location>
</feature>
<dbReference type="InterPro" id="IPR036188">
    <property type="entry name" value="FAD/NAD-bd_sf"/>
</dbReference>
<dbReference type="SUPFAM" id="SSF101790">
    <property type="entry name" value="Aminomethyltransferase beta-barrel domain"/>
    <property type="match status" value="1"/>
</dbReference>
<comment type="caution">
    <text evidence="6">The sequence shown here is derived from an EMBL/GenBank/DDBJ whole genome shotgun (WGS) entry which is preliminary data.</text>
</comment>
<reference evidence="6 7" key="1">
    <citation type="submission" date="2024-01" db="EMBL/GenBank/DDBJ databases">
        <title>Draft genome sequence of Gordonia sp. PKS22-38.</title>
        <authorList>
            <person name="Suphannarot A."/>
            <person name="Mingma R."/>
        </authorList>
    </citation>
    <scope>NUCLEOTIDE SEQUENCE [LARGE SCALE GENOMIC DNA]</scope>
    <source>
        <strain evidence="6 7">PKS22-38</strain>
    </source>
</reference>
<dbReference type="InterPro" id="IPR027266">
    <property type="entry name" value="TrmE/GcvT-like"/>
</dbReference>
<dbReference type="InterPro" id="IPR013977">
    <property type="entry name" value="GcvT_C"/>
</dbReference>
<name>A0ABU7N0M6_9ACTN</name>
<dbReference type="SUPFAM" id="SSF51905">
    <property type="entry name" value="FAD/NAD(P)-binding domain"/>
    <property type="match status" value="1"/>
</dbReference>
<dbReference type="InterPro" id="IPR032503">
    <property type="entry name" value="FAO_M"/>
</dbReference>
<dbReference type="InterPro" id="IPR006076">
    <property type="entry name" value="FAD-dep_OxRdtase"/>
</dbReference>
<keyword evidence="7" id="KW-1185">Reference proteome</keyword>
<dbReference type="PANTHER" id="PTHR43757:SF2">
    <property type="entry name" value="AMINOMETHYLTRANSFERASE, MITOCHONDRIAL"/>
    <property type="match status" value="1"/>
</dbReference>
<dbReference type="Pfam" id="PF16350">
    <property type="entry name" value="FAO_M"/>
    <property type="match status" value="1"/>
</dbReference>
<dbReference type="Gene3D" id="3.30.1360.120">
    <property type="entry name" value="Probable tRNA modification gtpase trme, domain 1"/>
    <property type="match status" value="1"/>
</dbReference>
<evidence type="ECO:0000259" key="5">
    <source>
        <dbReference type="Pfam" id="PF16350"/>
    </source>
</evidence>
<dbReference type="Pfam" id="PF01266">
    <property type="entry name" value="DAO"/>
    <property type="match status" value="1"/>
</dbReference>
<dbReference type="Proteomes" id="UP001335729">
    <property type="component" value="Unassembled WGS sequence"/>
</dbReference>
<evidence type="ECO:0000256" key="1">
    <source>
        <dbReference type="ARBA" id="ARBA00008609"/>
    </source>
</evidence>
<dbReference type="Gene3D" id="2.40.30.110">
    <property type="entry name" value="Aminomethyltransferase beta-barrel domains"/>
    <property type="match status" value="1"/>
</dbReference>
<feature type="domain" description="FAD dependent oxidoreductase" evidence="2">
    <location>
        <begin position="6"/>
        <end position="373"/>
    </location>
</feature>
<evidence type="ECO:0000313" key="7">
    <source>
        <dbReference type="Proteomes" id="UP001335729"/>
    </source>
</evidence>
<dbReference type="InterPro" id="IPR028896">
    <property type="entry name" value="GcvT/YgfZ/DmdA"/>
</dbReference>
<dbReference type="InterPro" id="IPR006222">
    <property type="entry name" value="GCVT_N"/>
</dbReference>
<evidence type="ECO:0000259" key="4">
    <source>
        <dbReference type="Pfam" id="PF08669"/>
    </source>
</evidence>
<proteinExistence type="inferred from homology"/>
<evidence type="ECO:0000259" key="3">
    <source>
        <dbReference type="Pfam" id="PF01571"/>
    </source>
</evidence>
<evidence type="ECO:0000313" key="6">
    <source>
        <dbReference type="EMBL" id="MEE4025569.1"/>
    </source>
</evidence>
<dbReference type="InterPro" id="IPR029043">
    <property type="entry name" value="GcvT/YgfZ_C"/>
</dbReference>
<dbReference type="Pfam" id="PF01571">
    <property type="entry name" value="GCV_T"/>
    <property type="match status" value="1"/>
</dbReference>
<dbReference type="EMBL" id="JAZDUE010000021">
    <property type="protein sequence ID" value="MEE4025569.1"/>
    <property type="molecule type" value="Genomic_DNA"/>
</dbReference>
<dbReference type="PANTHER" id="PTHR43757">
    <property type="entry name" value="AMINOMETHYLTRANSFERASE"/>
    <property type="match status" value="1"/>
</dbReference>
<organism evidence="6 7">
    <name type="scientific">Gordonia prachuapensis</name>
    <dbReference type="NCBI Taxonomy" id="3115651"/>
    <lineage>
        <taxon>Bacteria</taxon>
        <taxon>Bacillati</taxon>
        <taxon>Actinomycetota</taxon>
        <taxon>Actinomycetes</taxon>
        <taxon>Mycobacteriales</taxon>
        <taxon>Gordoniaceae</taxon>
        <taxon>Gordonia</taxon>
    </lineage>
</organism>
<dbReference type="Gene3D" id="3.50.50.60">
    <property type="entry name" value="FAD/NAD(P)-binding domain"/>
    <property type="match status" value="1"/>
</dbReference>
<dbReference type="Gene3D" id="3.30.70.1400">
    <property type="entry name" value="Aminomethyltransferase beta-barrel domains"/>
    <property type="match status" value="1"/>
</dbReference>
<dbReference type="SUPFAM" id="SSF54373">
    <property type="entry name" value="FAD-linked reductases, C-terminal domain"/>
    <property type="match status" value="1"/>
</dbReference>
<evidence type="ECO:0000259" key="2">
    <source>
        <dbReference type="Pfam" id="PF01266"/>
    </source>
</evidence>
<feature type="domain" description="FAD dependent oxidoreductase central" evidence="5">
    <location>
        <begin position="376"/>
        <end position="431"/>
    </location>
</feature>